<keyword evidence="5 7" id="KW-1133">Transmembrane helix</keyword>
<dbReference type="CDD" id="cd06261">
    <property type="entry name" value="TM_PBP2"/>
    <property type="match status" value="2"/>
</dbReference>
<reference evidence="9" key="1">
    <citation type="submission" date="2010-01" db="EMBL/GenBank/DDBJ databases">
        <title>Genome fragments of uncultured bacteria from the North Pacific subtropical Gyre.</title>
        <authorList>
            <person name="Pham V.D."/>
            <person name="Delong E.F."/>
        </authorList>
    </citation>
    <scope>NUCLEOTIDE SEQUENCE</scope>
</reference>
<evidence type="ECO:0000259" key="8">
    <source>
        <dbReference type="PROSITE" id="PS50928"/>
    </source>
</evidence>
<keyword evidence="3" id="KW-1003">Cell membrane</keyword>
<dbReference type="GO" id="GO:0005275">
    <property type="term" value="F:amine transmembrane transporter activity"/>
    <property type="evidence" value="ECO:0007669"/>
    <property type="project" value="TreeGrafter"/>
</dbReference>
<feature type="domain" description="ABC transmembrane type-1" evidence="8">
    <location>
        <begin position="516"/>
        <end position="695"/>
    </location>
</feature>
<accession>E7C4W3</accession>
<feature type="transmembrane region" description="Helical" evidence="7">
    <location>
        <begin position="477"/>
        <end position="507"/>
    </location>
</feature>
<sequence length="709" mass="77682">MSTVIEDQRNSLLQSIWEEHRGWVLTCAALVISLAVWKVYGTETVFPKSWSDAFPFAAKVNEFDKWIRPFIQPTTRAIGAGVTWFYELVVDWLTFTQWQIVLVILVLPAFAYGGLRLGLLAVFAVGSWLVLDMWDSAMETLSLMCISIAISVMIGVLFGIVASQSDRFETIIKPILDTMQTLPAFIYLIPAFYLFGLGAPGALLATVIYALPPVVRLTNLGIRQVPAGIDEAATSFGATKIQSLVKVKIPMAMPAIKLGINQTVMMALALVVLATFIAAPGLGDIVFRGMQRLNVGKALEGGVAIVLMAIVLDRVTYAMGQVERTSGSRHDHVFRLFPQGLEQVKPILYIEYGIDWVWRQIAHAGNLVTLVIVTGTCKLVTIHDSEFAAKLREILLARSFLMASVVLIAVMMLLDTHTDIFGKFPRTWEYRFRTPVNQFMDVLVTNETFYAITTWIKESLYFGLINPLNIFLKGLPWWYTSLIFTCVAFLISGRGLAIATAIGFLFIGATDLWILGMTTLTTVTVSVLICFIVGVPLGILAAYNRTVDALLKPVLDTMQTMPVFVYLVPVIMLFGGGQIPAVIATVIYALPPLVRCTTLGIRELPEEINEVSSSFGASTTQTLIKIKIPMAIPAIMVGINQGIMMALAMEVITPLIGGKGLGLDVFTGMNTASFGLSLQAGIGIVMLAIILDRISQAWTKSQREAMGLT</sequence>
<dbReference type="Gene3D" id="1.10.3720.10">
    <property type="entry name" value="MetI-like"/>
    <property type="match status" value="2"/>
</dbReference>
<feature type="transmembrane region" description="Helical" evidence="7">
    <location>
        <begin position="519"/>
        <end position="543"/>
    </location>
</feature>
<evidence type="ECO:0000256" key="3">
    <source>
        <dbReference type="ARBA" id="ARBA00022475"/>
    </source>
</evidence>
<dbReference type="InterPro" id="IPR000515">
    <property type="entry name" value="MetI-like"/>
</dbReference>
<feature type="transmembrane region" description="Helical" evidence="7">
    <location>
        <begin position="563"/>
        <end position="590"/>
    </location>
</feature>
<evidence type="ECO:0000256" key="2">
    <source>
        <dbReference type="ARBA" id="ARBA00022448"/>
    </source>
</evidence>
<dbReference type="FunFam" id="1.10.3720.10:FF:000001">
    <property type="entry name" value="Glycine betaine ABC transporter, permease"/>
    <property type="match status" value="2"/>
</dbReference>
<dbReference type="PANTHER" id="PTHR47737:SF1">
    <property type="entry name" value="GLYCINE BETAINE_PROLINE BETAINE TRANSPORT SYSTEM PERMEASE PROTEIN PROW"/>
    <property type="match status" value="1"/>
</dbReference>
<protein>
    <submittedName>
        <fullName evidence="9">ABC-type proline/glycine betaine transport system, permease component</fullName>
    </submittedName>
</protein>
<dbReference type="PANTHER" id="PTHR47737">
    <property type="entry name" value="GLYCINE BETAINE/PROLINE BETAINE TRANSPORT SYSTEM PERMEASE PROTEIN PROW"/>
    <property type="match status" value="1"/>
</dbReference>
<feature type="transmembrane region" description="Helical" evidence="7">
    <location>
        <begin position="299"/>
        <end position="319"/>
    </location>
</feature>
<dbReference type="GO" id="GO:0043190">
    <property type="term" value="C:ATP-binding cassette (ABC) transporter complex"/>
    <property type="evidence" value="ECO:0007669"/>
    <property type="project" value="TreeGrafter"/>
</dbReference>
<dbReference type="GO" id="GO:0031460">
    <property type="term" value="P:glycine betaine transport"/>
    <property type="evidence" value="ECO:0007669"/>
    <property type="project" value="TreeGrafter"/>
</dbReference>
<evidence type="ECO:0000256" key="6">
    <source>
        <dbReference type="ARBA" id="ARBA00023136"/>
    </source>
</evidence>
<evidence type="ECO:0000256" key="4">
    <source>
        <dbReference type="ARBA" id="ARBA00022692"/>
    </source>
</evidence>
<comment type="subcellular location">
    <subcellularLocation>
        <location evidence="1 7">Cell membrane</location>
        <topology evidence="1 7">Multi-pass membrane protein</topology>
    </subcellularLocation>
</comment>
<dbReference type="GO" id="GO:0015226">
    <property type="term" value="F:carnitine transmembrane transporter activity"/>
    <property type="evidence" value="ECO:0007669"/>
    <property type="project" value="TreeGrafter"/>
</dbReference>
<feature type="domain" description="ABC transmembrane type-1" evidence="8">
    <location>
        <begin position="137"/>
        <end position="316"/>
    </location>
</feature>
<evidence type="ECO:0000256" key="5">
    <source>
        <dbReference type="ARBA" id="ARBA00022989"/>
    </source>
</evidence>
<name>E7C4W3_9GAMM</name>
<proteinExistence type="inferred from homology"/>
<comment type="similarity">
    <text evidence="7">Belongs to the binding-protein-dependent transport system permease family.</text>
</comment>
<organism evidence="9">
    <name type="scientific">uncultured gamma proteobacterium HF0500_07A21</name>
    <dbReference type="NCBI Taxonomy" id="723573"/>
    <lineage>
        <taxon>Bacteria</taxon>
        <taxon>Pseudomonadati</taxon>
        <taxon>Pseudomonadota</taxon>
        <taxon>Gammaproteobacteria</taxon>
        <taxon>environmental samples</taxon>
    </lineage>
</organism>
<dbReference type="SUPFAM" id="SSF161098">
    <property type="entry name" value="MetI-like"/>
    <property type="match status" value="2"/>
</dbReference>
<feature type="transmembrane region" description="Helical" evidence="7">
    <location>
        <begin position="394"/>
        <end position="414"/>
    </location>
</feature>
<evidence type="ECO:0000313" key="9">
    <source>
        <dbReference type="EMBL" id="ADI22487.1"/>
    </source>
</evidence>
<dbReference type="PROSITE" id="PS50928">
    <property type="entry name" value="ABC_TM1"/>
    <property type="match status" value="2"/>
</dbReference>
<keyword evidence="2 7" id="KW-0813">Transport</keyword>
<feature type="transmembrane region" description="Helical" evidence="7">
    <location>
        <begin position="672"/>
        <end position="691"/>
    </location>
</feature>
<feature type="transmembrane region" description="Helical" evidence="7">
    <location>
        <begin position="184"/>
        <end position="211"/>
    </location>
</feature>
<dbReference type="AlphaFoldDB" id="E7C4W3"/>
<dbReference type="Pfam" id="PF00528">
    <property type="entry name" value="BPD_transp_1"/>
    <property type="match status" value="2"/>
</dbReference>
<evidence type="ECO:0000256" key="1">
    <source>
        <dbReference type="ARBA" id="ARBA00004651"/>
    </source>
</evidence>
<dbReference type="InterPro" id="IPR035906">
    <property type="entry name" value="MetI-like_sf"/>
</dbReference>
<feature type="transmembrane region" description="Helical" evidence="7">
    <location>
        <begin position="264"/>
        <end position="287"/>
    </location>
</feature>
<keyword evidence="6 7" id="KW-0472">Membrane</keyword>
<dbReference type="GO" id="GO:0015871">
    <property type="term" value="P:choline transport"/>
    <property type="evidence" value="ECO:0007669"/>
    <property type="project" value="TreeGrafter"/>
</dbReference>
<feature type="transmembrane region" description="Helical" evidence="7">
    <location>
        <begin position="361"/>
        <end position="382"/>
    </location>
</feature>
<feature type="transmembrane region" description="Helical" evidence="7">
    <location>
        <begin position="140"/>
        <end position="163"/>
    </location>
</feature>
<evidence type="ECO:0000256" key="7">
    <source>
        <dbReference type="RuleBase" id="RU363032"/>
    </source>
</evidence>
<keyword evidence="4 7" id="KW-0812">Transmembrane</keyword>
<dbReference type="EMBL" id="GU567987">
    <property type="protein sequence ID" value="ADI22487.1"/>
    <property type="molecule type" value="Genomic_DNA"/>
</dbReference>